<evidence type="ECO:0000313" key="2">
    <source>
        <dbReference type="Proteomes" id="UP000247832"/>
    </source>
</evidence>
<evidence type="ECO:0008006" key="3">
    <source>
        <dbReference type="Google" id="ProtNLM"/>
    </source>
</evidence>
<dbReference type="Proteomes" id="UP000247832">
    <property type="component" value="Unassembled WGS sequence"/>
</dbReference>
<proteinExistence type="predicted"/>
<evidence type="ECO:0000313" key="1">
    <source>
        <dbReference type="EMBL" id="PYI66545.1"/>
    </source>
</evidence>
<keyword evidence="2" id="KW-1185">Reference proteome</keyword>
<gene>
    <name evidence="1" type="ORF">CVV68_13310</name>
</gene>
<protein>
    <recommendedName>
        <fullName evidence="3">DNA-binding protein</fullName>
    </recommendedName>
</protein>
<sequence length="200" mass="20859">MISVTAQIHAAPIASVGAWLKSVGSPLTETDLVDALQEARRPQETAALSHADQAFWDEHAGIPAGGRVGSKGSLVNVVDVVSSAAASLTAADVAANLEVAAATVRHYRTDGSLYSHKRGRNVFFPTWQFTDGLAAALPSLAAVLAVMPADLHPRAVEGFFKTPTPDLSRNGQPTSPREWLMTGGSAAAVVRLAEYVGAGY</sequence>
<name>A0A2V5L5B0_9MICC</name>
<comment type="caution">
    <text evidence="1">The sequence shown here is derived from an EMBL/GenBank/DDBJ whole genome shotgun (WGS) entry which is preliminary data.</text>
</comment>
<accession>A0A2V5L5B0</accession>
<dbReference type="EMBL" id="QJVD01000014">
    <property type="protein sequence ID" value="PYI66545.1"/>
    <property type="molecule type" value="Genomic_DNA"/>
</dbReference>
<organism evidence="1 2">
    <name type="scientific">Arthrobacter livingstonensis</name>
    <dbReference type="NCBI Taxonomy" id="670078"/>
    <lineage>
        <taxon>Bacteria</taxon>
        <taxon>Bacillati</taxon>
        <taxon>Actinomycetota</taxon>
        <taxon>Actinomycetes</taxon>
        <taxon>Micrococcales</taxon>
        <taxon>Micrococcaceae</taxon>
        <taxon>Arthrobacter</taxon>
    </lineage>
</organism>
<reference evidence="1 2" key="1">
    <citation type="submission" date="2018-05" db="EMBL/GenBank/DDBJ databases">
        <title>Genetic diversity of glacier-inhabiting Cryobacterium bacteria in China and description of Cryobacterium mengkeensis sp. nov. and Arthrobacter glacialis sp. nov.</title>
        <authorList>
            <person name="Liu Q."/>
            <person name="Xin Y.-H."/>
        </authorList>
    </citation>
    <scope>NUCLEOTIDE SEQUENCE [LARGE SCALE GENOMIC DNA]</scope>
    <source>
        <strain evidence="1 2">LI2</strain>
    </source>
</reference>
<dbReference type="AlphaFoldDB" id="A0A2V5L5B0"/>